<dbReference type="HOGENOM" id="CLU_198050_0_0_9"/>
<gene>
    <name evidence="1" type="ORF">BleG1_2860</name>
</gene>
<dbReference type="RefSeq" id="WP_038482242.1">
    <property type="nucleotide sequence ID" value="NZ_CP003923.1"/>
</dbReference>
<evidence type="ECO:0008006" key="3">
    <source>
        <dbReference type="Google" id="ProtNLM"/>
    </source>
</evidence>
<evidence type="ECO:0000313" key="2">
    <source>
        <dbReference type="Proteomes" id="UP000027142"/>
    </source>
</evidence>
<organism evidence="1 2">
    <name type="scientific">Shouchella lehensis G1</name>
    <dbReference type="NCBI Taxonomy" id="1246626"/>
    <lineage>
        <taxon>Bacteria</taxon>
        <taxon>Bacillati</taxon>
        <taxon>Bacillota</taxon>
        <taxon>Bacilli</taxon>
        <taxon>Bacillales</taxon>
        <taxon>Bacillaceae</taxon>
        <taxon>Shouchella</taxon>
    </lineage>
</organism>
<sequence>MFGIGKKRTKIGQHLDTYGYTQEEFRKTIKINKDTATKMCREDAYIPSGMMIKKVMNFIRRDVPGAKAEDYFDI</sequence>
<dbReference type="EMBL" id="CP003923">
    <property type="protein sequence ID" value="AIC95424.1"/>
    <property type="molecule type" value="Genomic_DNA"/>
</dbReference>
<dbReference type="KEGG" id="ble:BleG1_2860"/>
<dbReference type="OrthoDB" id="7568952at2"/>
<accession>A0A060M5R3</accession>
<proteinExistence type="predicted"/>
<dbReference type="PATRIC" id="fig|1246626.3.peg.2850"/>
<dbReference type="AlphaFoldDB" id="A0A060M5R3"/>
<protein>
    <recommendedName>
        <fullName evidence="3">Transcriptional regulator</fullName>
    </recommendedName>
</protein>
<evidence type="ECO:0000313" key="1">
    <source>
        <dbReference type="EMBL" id="AIC95424.1"/>
    </source>
</evidence>
<dbReference type="Proteomes" id="UP000027142">
    <property type="component" value="Chromosome"/>
</dbReference>
<keyword evidence="2" id="KW-1185">Reference proteome</keyword>
<reference evidence="1 2" key="1">
    <citation type="journal article" date="2014" name="Gene">
        <title>A comparative genomic analysis of the alkalitolerant soil bacterium Bacillus lehensis G1.</title>
        <authorList>
            <person name="Noor Y.M."/>
            <person name="Samsulrizal N.H."/>
            <person name="Jema'on N.A."/>
            <person name="Low K.O."/>
            <person name="Ramli A.N."/>
            <person name="Alias N.I."/>
            <person name="Damis S.I."/>
            <person name="Fuzi S.F."/>
            <person name="Isa M.N."/>
            <person name="Murad A.M."/>
            <person name="Raih M.F."/>
            <person name="Bakar F.D."/>
            <person name="Najimudin N."/>
            <person name="Mahadi N.M."/>
            <person name="Illias R.M."/>
        </authorList>
    </citation>
    <scope>NUCLEOTIDE SEQUENCE [LARGE SCALE GENOMIC DNA]</scope>
    <source>
        <strain evidence="1 2">G1</strain>
    </source>
</reference>
<name>A0A060M5R3_9BACI</name>